<keyword evidence="2" id="KW-1185">Reference proteome</keyword>
<name>A0AAV9L7G9_9SOLN</name>
<evidence type="ECO:0000313" key="1">
    <source>
        <dbReference type="EMBL" id="KAK4721274.1"/>
    </source>
</evidence>
<gene>
    <name evidence="1" type="ORF">R3W88_011507</name>
</gene>
<comment type="caution">
    <text evidence="1">The sequence shown here is derived from an EMBL/GenBank/DDBJ whole genome shotgun (WGS) entry which is preliminary data.</text>
</comment>
<dbReference type="PANTHER" id="PTHR47723:SF19">
    <property type="entry name" value="POLYNUCLEOTIDYL TRANSFERASE, RIBONUCLEASE H-LIKE SUPERFAMILY PROTEIN"/>
    <property type="match status" value="1"/>
</dbReference>
<accession>A0AAV9L7G9</accession>
<dbReference type="EMBL" id="JAWPEI010000007">
    <property type="protein sequence ID" value="KAK4721274.1"/>
    <property type="molecule type" value="Genomic_DNA"/>
</dbReference>
<reference evidence="1 2" key="1">
    <citation type="submission" date="2023-10" db="EMBL/GenBank/DDBJ databases">
        <title>Genome-Wide Identification Analysis in wild type Solanum Pinnatisectum Reveals Some Genes Defensing Phytophthora Infestans.</title>
        <authorList>
            <person name="Sun C."/>
        </authorList>
    </citation>
    <scope>NUCLEOTIDE SEQUENCE [LARGE SCALE GENOMIC DNA]</scope>
    <source>
        <strain evidence="1">LQN</strain>
        <tissue evidence="1">Leaf</tissue>
    </source>
</reference>
<dbReference type="PANTHER" id="PTHR47723">
    <property type="entry name" value="OS05G0353850 PROTEIN"/>
    <property type="match status" value="1"/>
</dbReference>
<organism evidence="1 2">
    <name type="scientific">Solanum pinnatisectum</name>
    <name type="common">tansyleaf nightshade</name>
    <dbReference type="NCBI Taxonomy" id="50273"/>
    <lineage>
        <taxon>Eukaryota</taxon>
        <taxon>Viridiplantae</taxon>
        <taxon>Streptophyta</taxon>
        <taxon>Embryophyta</taxon>
        <taxon>Tracheophyta</taxon>
        <taxon>Spermatophyta</taxon>
        <taxon>Magnoliopsida</taxon>
        <taxon>eudicotyledons</taxon>
        <taxon>Gunneridae</taxon>
        <taxon>Pentapetalae</taxon>
        <taxon>asterids</taxon>
        <taxon>lamiids</taxon>
        <taxon>Solanales</taxon>
        <taxon>Solanaceae</taxon>
        <taxon>Solanoideae</taxon>
        <taxon>Solaneae</taxon>
        <taxon>Solanum</taxon>
    </lineage>
</organism>
<sequence>MDSKEKVKPLILWKVGKGDVSFWWDNWTNLGPLANLVQNQRTPKKTLKDFYRNNSWNIVKLKRILTHNVINSIVTIKFNNSKQDLSIWTPDSTGNFNSKSAWHIVRTNKGKTMSSSMTWHRKIPSQWRENCNTMERSRPMIHSQDVYWRKPRPTWVKLNVDGCNKGNLGSAAGYGGVIRDCSGNMIIAFAEFYGYCSNNVAARALWKDVYICKTAEGNSTANLLANLGEDSKCSSIFTEVTSLPSKVRASMKLELDGVPNFISRTKKNKFINDDCRQN</sequence>
<dbReference type="InterPro" id="IPR053151">
    <property type="entry name" value="RNase_H-like"/>
</dbReference>
<dbReference type="Proteomes" id="UP001311915">
    <property type="component" value="Unassembled WGS sequence"/>
</dbReference>
<evidence type="ECO:0008006" key="3">
    <source>
        <dbReference type="Google" id="ProtNLM"/>
    </source>
</evidence>
<evidence type="ECO:0000313" key="2">
    <source>
        <dbReference type="Proteomes" id="UP001311915"/>
    </source>
</evidence>
<protein>
    <recommendedName>
        <fullName evidence="3">RNase H type-1 domain-containing protein</fullName>
    </recommendedName>
</protein>
<dbReference type="AlphaFoldDB" id="A0AAV9L7G9"/>
<proteinExistence type="predicted"/>